<organism evidence="3 4">
    <name type="scientific">Salsuginibacillus halophilus</name>
    <dbReference type="NCBI Taxonomy" id="517424"/>
    <lineage>
        <taxon>Bacteria</taxon>
        <taxon>Bacillati</taxon>
        <taxon>Bacillota</taxon>
        <taxon>Bacilli</taxon>
        <taxon>Bacillales</taxon>
        <taxon>Bacillaceae</taxon>
        <taxon>Salsuginibacillus</taxon>
    </lineage>
</organism>
<evidence type="ECO:0000313" key="4">
    <source>
        <dbReference type="Proteomes" id="UP000242310"/>
    </source>
</evidence>
<keyword evidence="2" id="KW-0472">Membrane</keyword>
<feature type="region of interest" description="Disordered" evidence="1">
    <location>
        <begin position="784"/>
        <end position="804"/>
    </location>
</feature>
<comment type="caution">
    <text evidence="3">The sequence shown here is derived from an EMBL/GenBank/DDBJ whole genome shotgun (WGS) entry which is preliminary data.</text>
</comment>
<feature type="transmembrane region" description="Helical" evidence="2">
    <location>
        <begin position="14"/>
        <end position="33"/>
    </location>
</feature>
<name>A0A2P8HQU1_9BACI</name>
<feature type="transmembrane region" description="Helical" evidence="2">
    <location>
        <begin position="331"/>
        <end position="350"/>
    </location>
</feature>
<dbReference type="GO" id="GO:0042910">
    <property type="term" value="F:xenobiotic transmembrane transporter activity"/>
    <property type="evidence" value="ECO:0007669"/>
    <property type="project" value="TreeGrafter"/>
</dbReference>
<dbReference type="GO" id="GO:0005886">
    <property type="term" value="C:plasma membrane"/>
    <property type="evidence" value="ECO:0007669"/>
    <property type="project" value="TreeGrafter"/>
</dbReference>
<dbReference type="SUPFAM" id="SSF82693">
    <property type="entry name" value="Multidrug efflux transporter AcrB pore domain, PN1, PN2, PC1 and PC2 subdomains"/>
    <property type="match status" value="1"/>
</dbReference>
<protein>
    <submittedName>
        <fullName evidence="3">Multidrug efflux pump subunit AcrB</fullName>
    </submittedName>
</protein>
<evidence type="ECO:0000313" key="3">
    <source>
        <dbReference type="EMBL" id="PSL48554.1"/>
    </source>
</evidence>
<dbReference type="PANTHER" id="PTHR32063:SF0">
    <property type="entry name" value="SWARMING MOTILITY PROTEIN SWRC"/>
    <property type="match status" value="1"/>
</dbReference>
<keyword evidence="2" id="KW-1133">Transmembrane helix</keyword>
<proteinExistence type="predicted"/>
<dbReference type="Gene3D" id="3.30.70.1440">
    <property type="entry name" value="Multidrug efflux transporter AcrB pore domain"/>
    <property type="match status" value="1"/>
</dbReference>
<keyword evidence="2" id="KW-0812">Transmembrane</keyword>
<feature type="transmembrane region" description="Helical" evidence="2">
    <location>
        <begin position="459"/>
        <end position="481"/>
    </location>
</feature>
<accession>A0A2P8HQU1</accession>
<feature type="transmembrane region" description="Helical" evidence="2">
    <location>
        <begin position="931"/>
        <end position="955"/>
    </location>
</feature>
<dbReference type="InterPro" id="IPR001036">
    <property type="entry name" value="Acrflvin-R"/>
</dbReference>
<dbReference type="Proteomes" id="UP000242310">
    <property type="component" value="Unassembled WGS sequence"/>
</dbReference>
<gene>
    <name evidence="3" type="ORF">B0H94_104155</name>
</gene>
<dbReference type="PRINTS" id="PR00702">
    <property type="entry name" value="ACRIFLAVINRP"/>
</dbReference>
<feature type="transmembrane region" description="Helical" evidence="2">
    <location>
        <begin position="529"/>
        <end position="546"/>
    </location>
</feature>
<dbReference type="EMBL" id="PYAV01000004">
    <property type="protein sequence ID" value="PSL48554.1"/>
    <property type="molecule type" value="Genomic_DNA"/>
</dbReference>
<evidence type="ECO:0000256" key="1">
    <source>
        <dbReference type="SAM" id="MobiDB-lite"/>
    </source>
</evidence>
<dbReference type="AlphaFoldDB" id="A0A2P8HQU1"/>
<dbReference type="Gene3D" id="3.30.2090.10">
    <property type="entry name" value="Multidrug efflux transporter AcrB TolC docking domain, DN and DC subdomains"/>
    <property type="match status" value="2"/>
</dbReference>
<dbReference type="OrthoDB" id="9757876at2"/>
<feature type="transmembrane region" description="Helical" evidence="2">
    <location>
        <begin position="905"/>
        <end position="925"/>
    </location>
</feature>
<feature type="transmembrane region" description="Helical" evidence="2">
    <location>
        <begin position="382"/>
        <end position="406"/>
    </location>
</feature>
<feature type="transmembrane region" description="Helical" evidence="2">
    <location>
        <begin position="357"/>
        <end position="376"/>
    </location>
</feature>
<feature type="transmembrane region" description="Helical" evidence="2">
    <location>
        <begin position="976"/>
        <end position="995"/>
    </location>
</feature>
<feature type="transmembrane region" description="Helical" evidence="2">
    <location>
        <begin position="427"/>
        <end position="447"/>
    </location>
</feature>
<sequence>MKSIIDWTIQKRKVTFLFFIMIIIVGAISLFQLPQREIPSIEPPVAQVSTVYPGASAEEVETNITAPLEEGLLGIAEVEEINSVSSPGISSITISFIDDGSIDQEAALNDAEQVVNDEAPALPDDAEEPAFSDDLNQQGLATYQITYEDETAFNEVNEKLNDWRSEFTAVPDIADLGVQGALEEELRITVDPEALADEGLAAGAVIGAIEGEIGTVPPGEWEGEDERYRLTLETYEQADELSTLSLNGDGLEVGDVADVEQTYAPREEHVHFEGEQALSLTFFLGEEASVPPAQDALDPVVAEFMEELPAGAEMELLYTQGDLVTELFQELAVAFLIAFASVLIVCSFGLNLPTALSVAAAVPVSISIGMTVLPFTDIGLNQISLIAFIIALGILVDDAIVVNENIERRLRLGEKPLTAASRGVRQVAASVITSTLTVVFTFMPLLLLPGSAGAFIAPLPGVLIAVIIASTVVALLLIPAYRYTIDSRKQKRSQKNKERKAPGLFGRIIDRGAGAYSERALTRVVKRPGLTALIGFILGTAAYGLIPFTPLEFFPDTDREEIFIETSLEEGSLLSSTEEAAEEVEAWLQAEPNVQTVSTYIGTDIPELFGGGSDAGGGAANETNANFLVYIDKEETAARAQMNEWSEDFQDDFPAFDEAVFSIIESGPPVGAPIAVEVSGEDIPSIIDKAEDIEAIFAETEGVANTTIDAGSSFSSYEMTPDRDALEESGLTATDVTEQLRLLGEGLPLGEVTAADELRELRLVYGNDGAVSPDDLNRIELSEQAAGGPPEEGPEPGAEAEPETTSLDELVNVEESTAVASIPRTNTERTVTVRAFPGERSEDDILAERGEEVEAFADEEHDVVIGGETEERTDVFLDIGQIFTIVVFLILIVIAVQFYSLFMPLIILSVVYLAISGAIIGLFITQTGLGFMSMMGGVALAGIVVRNGIVLIEFIEQRRRDGSGAADAVISAGRDRFRPIVLTSATSLAGVLPIALGDNPLFQPLGIAIAAGLIFSTVLTLFVVPALYLLKVRFIERSSRKGRTA</sequence>
<dbReference type="SUPFAM" id="SSF82866">
    <property type="entry name" value="Multidrug efflux transporter AcrB transmembrane domain"/>
    <property type="match status" value="2"/>
</dbReference>
<reference evidence="3 4" key="1">
    <citation type="submission" date="2018-03" db="EMBL/GenBank/DDBJ databases">
        <title>Genomic Encyclopedia of Type Strains, Phase III (KMG-III): the genomes of soil and plant-associated and newly described type strains.</title>
        <authorList>
            <person name="Whitman W."/>
        </authorList>
    </citation>
    <scope>NUCLEOTIDE SEQUENCE [LARGE SCALE GENOMIC DNA]</scope>
    <source>
        <strain evidence="3 4">CGMCC 1.07653</strain>
    </source>
</reference>
<dbReference type="InterPro" id="IPR027463">
    <property type="entry name" value="AcrB_DN_DC_subdom"/>
</dbReference>
<dbReference type="Gene3D" id="3.30.70.1320">
    <property type="entry name" value="Multidrug efflux transporter AcrB pore domain like"/>
    <property type="match status" value="1"/>
</dbReference>
<feature type="transmembrane region" description="Helical" evidence="2">
    <location>
        <begin position="879"/>
        <end position="898"/>
    </location>
</feature>
<feature type="transmembrane region" description="Helical" evidence="2">
    <location>
        <begin position="1007"/>
        <end position="1030"/>
    </location>
</feature>
<feature type="compositionally biased region" description="Acidic residues" evidence="1">
    <location>
        <begin position="792"/>
        <end position="802"/>
    </location>
</feature>
<keyword evidence="4" id="KW-1185">Reference proteome</keyword>
<dbReference type="RefSeq" id="WP_106588119.1">
    <property type="nucleotide sequence ID" value="NZ_PYAV01000004.1"/>
</dbReference>
<evidence type="ECO:0000256" key="2">
    <source>
        <dbReference type="SAM" id="Phobius"/>
    </source>
</evidence>
<dbReference type="Pfam" id="PF00873">
    <property type="entry name" value="ACR_tran"/>
    <property type="match status" value="1"/>
</dbReference>
<dbReference type="SUPFAM" id="SSF82714">
    <property type="entry name" value="Multidrug efflux transporter AcrB TolC docking domain, DN and DC subdomains"/>
    <property type="match status" value="1"/>
</dbReference>
<dbReference type="Gene3D" id="1.20.1640.10">
    <property type="entry name" value="Multidrug efflux transporter AcrB transmembrane domain"/>
    <property type="match status" value="2"/>
</dbReference>
<dbReference type="PANTHER" id="PTHR32063">
    <property type="match status" value="1"/>
</dbReference>
<dbReference type="Gene3D" id="3.30.70.1430">
    <property type="entry name" value="Multidrug efflux transporter AcrB pore domain"/>
    <property type="match status" value="2"/>
</dbReference>